<dbReference type="OrthoDB" id="4090463at2759"/>
<gene>
    <name evidence="2" type="ORF">LAMI_0C02696G</name>
</gene>
<reference evidence="3" key="1">
    <citation type="submission" date="2016-03" db="EMBL/GenBank/DDBJ databases">
        <authorList>
            <person name="Devillers H."/>
        </authorList>
    </citation>
    <scope>NUCLEOTIDE SEQUENCE [LARGE SCALE GENOMIC DNA]</scope>
</reference>
<sequence>MLDRTSSFQDCREADVPGYNDCPTFVFQTGKPRTARKLLLTSVVDTYGNTKKADQPPPSIGRNQGNKKHEPMDEMECEANEKNVIQMLDDLLARESRLPAQEFEFYKKKLLKNVDKSLEDRNCASNLVEVLSSVDTDTEGTKRLLSRWMMADASIGNWCSALRKLIENVKQ</sequence>
<organism evidence="2 3">
    <name type="scientific">Lachancea mirantina</name>
    <dbReference type="NCBI Taxonomy" id="1230905"/>
    <lineage>
        <taxon>Eukaryota</taxon>
        <taxon>Fungi</taxon>
        <taxon>Dikarya</taxon>
        <taxon>Ascomycota</taxon>
        <taxon>Saccharomycotina</taxon>
        <taxon>Saccharomycetes</taxon>
        <taxon>Saccharomycetales</taxon>
        <taxon>Saccharomycetaceae</taxon>
        <taxon>Lachancea</taxon>
    </lineage>
</organism>
<evidence type="ECO:0000313" key="3">
    <source>
        <dbReference type="Proteomes" id="UP000191024"/>
    </source>
</evidence>
<proteinExistence type="predicted"/>
<evidence type="ECO:0000313" key="2">
    <source>
        <dbReference type="EMBL" id="SCU83296.1"/>
    </source>
</evidence>
<evidence type="ECO:0000256" key="1">
    <source>
        <dbReference type="SAM" id="MobiDB-lite"/>
    </source>
</evidence>
<accession>A0A1G4J115</accession>
<feature type="region of interest" description="Disordered" evidence="1">
    <location>
        <begin position="48"/>
        <end position="74"/>
    </location>
</feature>
<protein>
    <submittedName>
        <fullName evidence="2">LAMI_0C02696g1_1</fullName>
    </submittedName>
</protein>
<keyword evidence="3" id="KW-1185">Reference proteome</keyword>
<name>A0A1G4J115_9SACH</name>
<dbReference type="Proteomes" id="UP000191024">
    <property type="component" value="Chromosome C"/>
</dbReference>
<dbReference type="AlphaFoldDB" id="A0A1G4J115"/>
<dbReference type="EMBL" id="LT598466">
    <property type="protein sequence ID" value="SCU83296.1"/>
    <property type="molecule type" value="Genomic_DNA"/>
</dbReference>